<dbReference type="eggNOG" id="KOG1217">
    <property type="taxonomic scope" value="Eukaryota"/>
</dbReference>
<organism evidence="20">
    <name type="scientific">Amphimedon queenslandica</name>
    <name type="common">Sponge</name>
    <dbReference type="NCBI Taxonomy" id="400682"/>
    <lineage>
        <taxon>Eukaryota</taxon>
        <taxon>Metazoa</taxon>
        <taxon>Porifera</taxon>
        <taxon>Demospongiae</taxon>
        <taxon>Heteroscleromorpha</taxon>
        <taxon>Haplosclerida</taxon>
        <taxon>Niphatidae</taxon>
        <taxon>Amphimedon</taxon>
    </lineage>
</organism>
<feature type="domain" description="EGF-like" evidence="17">
    <location>
        <begin position="403"/>
        <end position="443"/>
    </location>
</feature>
<dbReference type="InterPro" id="IPR003593">
    <property type="entry name" value="AAA+_ATPase"/>
</dbReference>
<keyword evidence="9" id="KW-0067">ATP-binding</keyword>
<evidence type="ECO:0000256" key="13">
    <source>
        <dbReference type="ARBA" id="ARBA00023180"/>
    </source>
</evidence>
<evidence type="ECO:0000256" key="8">
    <source>
        <dbReference type="ARBA" id="ARBA00022741"/>
    </source>
</evidence>
<evidence type="ECO:0000259" key="18">
    <source>
        <dbReference type="PROSITE" id="PS50893"/>
    </source>
</evidence>
<feature type="signal peptide" evidence="16">
    <location>
        <begin position="1"/>
        <end position="25"/>
    </location>
</feature>
<name>A0A1X7V0L3_AMPQE</name>
<dbReference type="SMART" id="SM00179">
    <property type="entry name" value="EGF_CA"/>
    <property type="match status" value="11"/>
</dbReference>
<dbReference type="SMART" id="SM00382">
    <property type="entry name" value="AAA"/>
    <property type="match status" value="1"/>
</dbReference>
<dbReference type="PROSITE" id="PS00211">
    <property type="entry name" value="ABC_TRANSPORTER_1"/>
    <property type="match status" value="1"/>
</dbReference>
<evidence type="ECO:0000256" key="16">
    <source>
        <dbReference type="SAM" id="SignalP"/>
    </source>
</evidence>
<evidence type="ECO:0000256" key="15">
    <source>
        <dbReference type="SAM" id="Phobius"/>
    </source>
</evidence>
<protein>
    <submittedName>
        <fullName evidence="20">Uncharacterized protein</fullName>
    </submittedName>
</protein>
<keyword evidence="6 16" id="KW-0732">Signal</keyword>
<feature type="domain" description="EGF-like" evidence="17">
    <location>
        <begin position="567"/>
        <end position="605"/>
    </location>
</feature>
<dbReference type="GO" id="GO:0016887">
    <property type="term" value="F:ATP hydrolysis activity"/>
    <property type="evidence" value="ECO:0007669"/>
    <property type="project" value="InterPro"/>
</dbReference>
<proteinExistence type="predicted"/>
<evidence type="ECO:0000256" key="4">
    <source>
        <dbReference type="ARBA" id="ARBA00022536"/>
    </source>
</evidence>
<dbReference type="OrthoDB" id="10045365at2759"/>
<keyword evidence="8" id="KW-0547">Nucleotide-binding</keyword>
<dbReference type="Gene3D" id="3.40.50.300">
    <property type="entry name" value="P-loop containing nucleotide triphosphate hydrolases"/>
    <property type="match status" value="1"/>
</dbReference>
<dbReference type="FunFam" id="2.10.25.10:FF:000240">
    <property type="entry name" value="Vitamin K-dependent protein S"/>
    <property type="match status" value="8"/>
</dbReference>
<keyword evidence="11 15" id="KW-0472">Membrane</keyword>
<dbReference type="AlphaFoldDB" id="A0A1X7V0L3"/>
<dbReference type="Pfam" id="PF12662">
    <property type="entry name" value="cEGF"/>
    <property type="match status" value="1"/>
</dbReference>
<feature type="chain" id="PRO_5012575562" evidence="16">
    <location>
        <begin position="26"/>
        <end position="964"/>
    </location>
</feature>
<dbReference type="GO" id="GO:0005509">
    <property type="term" value="F:calcium ion binding"/>
    <property type="evidence" value="ECO:0007669"/>
    <property type="project" value="InterPro"/>
</dbReference>
<dbReference type="Gene3D" id="2.10.25.10">
    <property type="entry name" value="Laminin"/>
    <property type="match status" value="12"/>
</dbReference>
<dbReference type="InterPro" id="IPR003439">
    <property type="entry name" value="ABC_transporter-like_ATP-bd"/>
</dbReference>
<feature type="domain" description="EGF-like" evidence="17">
    <location>
        <begin position="485"/>
        <end position="525"/>
    </location>
</feature>
<keyword evidence="4 14" id="KW-0245">EGF-like domain</keyword>
<dbReference type="PROSITE" id="PS01187">
    <property type="entry name" value="EGF_CA"/>
    <property type="match status" value="3"/>
</dbReference>
<dbReference type="InterPro" id="IPR027417">
    <property type="entry name" value="P-loop_NTPase"/>
</dbReference>
<evidence type="ECO:0000259" key="19">
    <source>
        <dbReference type="PROSITE" id="PS51041"/>
    </source>
</evidence>
<keyword evidence="2" id="KW-0813">Transport</keyword>
<evidence type="ECO:0000256" key="9">
    <source>
        <dbReference type="ARBA" id="ARBA00022840"/>
    </source>
</evidence>
<keyword evidence="3" id="KW-0964">Secreted</keyword>
<dbReference type="SUPFAM" id="SSF52540">
    <property type="entry name" value="P-loop containing nucleoside triphosphate hydrolases"/>
    <property type="match status" value="1"/>
</dbReference>
<evidence type="ECO:0000259" key="17">
    <source>
        <dbReference type="PROSITE" id="PS50026"/>
    </source>
</evidence>
<evidence type="ECO:0000256" key="10">
    <source>
        <dbReference type="ARBA" id="ARBA00022989"/>
    </source>
</evidence>
<evidence type="ECO:0000256" key="7">
    <source>
        <dbReference type="ARBA" id="ARBA00022737"/>
    </source>
</evidence>
<dbReference type="EnsemblMetazoa" id="Aqu2.1.33491_001">
    <property type="protein sequence ID" value="Aqu2.1.33491_001"/>
    <property type="gene ID" value="Aqu2.1.33491"/>
</dbReference>
<dbReference type="InterPro" id="IPR026823">
    <property type="entry name" value="cEGF"/>
</dbReference>
<feature type="domain" description="EMI" evidence="19">
    <location>
        <begin position="24"/>
        <end position="104"/>
    </location>
</feature>
<dbReference type="InterPro" id="IPR049883">
    <property type="entry name" value="NOTCH1_EGF-like"/>
</dbReference>
<dbReference type="CDD" id="cd03250">
    <property type="entry name" value="ABCC_MRP_domain1"/>
    <property type="match status" value="1"/>
</dbReference>
<dbReference type="Pfam" id="PF07645">
    <property type="entry name" value="EGF_CA"/>
    <property type="match status" value="7"/>
</dbReference>
<dbReference type="PROSITE" id="PS51041">
    <property type="entry name" value="EMI"/>
    <property type="match status" value="1"/>
</dbReference>
<comment type="subcellular location">
    <subcellularLocation>
        <location evidence="1">Secreted</location>
    </subcellularLocation>
</comment>
<keyword evidence="7" id="KW-0677">Repeat</keyword>
<dbReference type="InterPro" id="IPR052080">
    <property type="entry name" value="vWF_C/EGF_Fibrillin"/>
</dbReference>
<dbReference type="InterPro" id="IPR001881">
    <property type="entry name" value="EGF-like_Ca-bd_dom"/>
</dbReference>
<evidence type="ECO:0000256" key="2">
    <source>
        <dbReference type="ARBA" id="ARBA00022448"/>
    </source>
</evidence>
<keyword evidence="10 15" id="KW-1133">Transmembrane helix</keyword>
<dbReference type="SMART" id="SM00181">
    <property type="entry name" value="EGF"/>
    <property type="match status" value="12"/>
</dbReference>
<dbReference type="FunFam" id="3.40.50.300:FF:000973">
    <property type="entry name" value="Multidrug resistance-associated protein 4"/>
    <property type="match status" value="1"/>
</dbReference>
<dbReference type="PROSITE" id="PS50893">
    <property type="entry name" value="ABC_TRANSPORTER_2"/>
    <property type="match status" value="1"/>
</dbReference>
<evidence type="ECO:0000256" key="5">
    <source>
        <dbReference type="ARBA" id="ARBA00022692"/>
    </source>
</evidence>
<dbReference type="InterPro" id="IPR018097">
    <property type="entry name" value="EGF_Ca-bd_CS"/>
</dbReference>
<evidence type="ECO:0000256" key="6">
    <source>
        <dbReference type="ARBA" id="ARBA00022729"/>
    </source>
</evidence>
<comment type="caution">
    <text evidence="14">Lacks conserved residue(s) required for the propagation of feature annotation.</text>
</comment>
<evidence type="ECO:0000256" key="12">
    <source>
        <dbReference type="ARBA" id="ARBA00023157"/>
    </source>
</evidence>
<dbReference type="SUPFAM" id="SSF57184">
    <property type="entry name" value="Growth factor receptor domain"/>
    <property type="match status" value="3"/>
</dbReference>
<dbReference type="InterPro" id="IPR000152">
    <property type="entry name" value="EGF-type_Asp/Asn_hydroxyl_site"/>
</dbReference>
<dbReference type="GO" id="GO:0005576">
    <property type="term" value="C:extracellular region"/>
    <property type="evidence" value="ECO:0007669"/>
    <property type="project" value="UniProtKB-SubCell"/>
</dbReference>
<reference evidence="20" key="1">
    <citation type="submission" date="2017-05" db="UniProtKB">
        <authorList>
            <consortium name="EnsemblMetazoa"/>
        </authorList>
    </citation>
    <scope>IDENTIFICATION</scope>
</reference>
<dbReference type="PANTHER" id="PTHR47333">
    <property type="entry name" value="VON WILLEBRAND FACTOR C AND EGF DOMAIN-CONTAINING PROTEIN"/>
    <property type="match status" value="1"/>
</dbReference>
<sequence>MAGSVALFSAVLLLVLISFSPVVECRTCTYFRSRVSTYTSYRQSYYTSQYGYSYSCGWFGWSRCTRYYLSYTYYRQSYVSYRTVYYYTSDCCSGYALVNGQCRPQCSQGCVYGNCISPDVCSCYSGWTGYSCQTDINECTNGQVSIGLPLINGSGSGLDLIVPNDHWCEQLCINRPGTYSCGCHDGYLINTDYQTCTDINECLYDNGGCNHTCTNTLGSYGCSCHNGYLLLEDHSSCIDHCECCTGDDDCQQTCHNTIGSYYCTCLSGYRVSATNSSACEDIDECVEGSSNCSQICINEPGNYNCSCLNGYILLYDDHTCEDIDECEDGNGGCEVYCTNTNGSYYCSCDKGYYVSYNHSCEDVDECADRVSGCSQICINTNGSYTCTCDDGYQLSNDNHTCNDINECTITDNGGCEQTCINTEGSFACYCTSGYQLLSDKFCHDINECTMYNGGCEQNCHNNAGSYSCSCNNGFNLNTDDHNCIDINECSTNNGECEQSCHNTIGSYYCSCNNNYTLNTDHHHCDDVDECSLGISGCYQNCVNTNGSYLCYCTSGYHLMSDQKACSDTNECLTLNGGCSQVCVNTPGSYNCSCNAGYQSIGQDCDDINECLNGTHLCDHNCYNTNAMRIGTVVSCVVFSLFAWFGGTLTPAVVFSTLSHIVFLRYTIVHFVEGLCFILESHVGYKRIKDFLSLEELFKDTDELCKRYDPMTVGIGDDDDVGVTVEHLTASWSMDNDKPTLSDVSFNVDKTHSLLAIVGPVGAGKSTLLQCILKELPALSGRVSVRGSVAYASQEACIFSTSLRENILFGLPYEEEWYRTVIDACALEKDISLLENGDMTLVGERGVTLSGGQKARVNLARAVYRKADIYLLDDPLSAVDSAVSRHIFEKCIRGLLVDKCVLLVTHQTQYLKQCHSVLNLMEGRVVSTDVSGINDQWDAKETDIHKSEVIEDYERDEEIFKVAQK</sequence>
<dbReference type="InterPro" id="IPR000742">
    <property type="entry name" value="EGF"/>
</dbReference>
<dbReference type="InParanoid" id="A0A1X7V0L3"/>
<accession>A0A1X7V0L3</accession>
<evidence type="ECO:0000256" key="14">
    <source>
        <dbReference type="PROSITE-ProRule" id="PRU00076"/>
    </source>
</evidence>
<evidence type="ECO:0000313" key="20">
    <source>
        <dbReference type="EnsemblMetazoa" id="Aqu2.1.33491_001"/>
    </source>
</evidence>
<keyword evidence="5 15" id="KW-0812">Transmembrane</keyword>
<keyword evidence="13" id="KW-0325">Glycoprotein</keyword>
<dbReference type="InterPro" id="IPR009030">
    <property type="entry name" value="Growth_fac_rcpt_cys_sf"/>
</dbReference>
<dbReference type="InterPro" id="IPR017871">
    <property type="entry name" value="ABC_transporter-like_CS"/>
</dbReference>
<dbReference type="Pfam" id="PF00005">
    <property type="entry name" value="ABC_tran"/>
    <property type="match status" value="1"/>
</dbReference>
<feature type="domain" description="ABC transporter" evidence="18">
    <location>
        <begin position="722"/>
        <end position="946"/>
    </location>
</feature>
<dbReference type="PROSITE" id="PS01186">
    <property type="entry name" value="EGF_2"/>
    <property type="match status" value="8"/>
</dbReference>
<dbReference type="InterPro" id="IPR011489">
    <property type="entry name" value="EMI_domain"/>
</dbReference>
<feature type="domain" description="EGF-like" evidence="17">
    <location>
        <begin position="362"/>
        <end position="402"/>
    </location>
</feature>
<dbReference type="PROSITE" id="PS50026">
    <property type="entry name" value="EGF_3"/>
    <property type="match status" value="4"/>
</dbReference>
<dbReference type="Pfam" id="PF14670">
    <property type="entry name" value="FXa_inhibition"/>
    <property type="match status" value="2"/>
</dbReference>
<evidence type="ECO:0000256" key="11">
    <source>
        <dbReference type="ARBA" id="ARBA00023136"/>
    </source>
</evidence>
<keyword evidence="12" id="KW-1015">Disulfide bond</keyword>
<evidence type="ECO:0000256" key="1">
    <source>
        <dbReference type="ARBA" id="ARBA00004613"/>
    </source>
</evidence>
<dbReference type="GO" id="GO:0005524">
    <property type="term" value="F:ATP binding"/>
    <property type="evidence" value="ECO:0007669"/>
    <property type="project" value="UniProtKB-KW"/>
</dbReference>
<dbReference type="SUPFAM" id="SSF57196">
    <property type="entry name" value="EGF/Laminin"/>
    <property type="match status" value="3"/>
</dbReference>
<dbReference type="STRING" id="400682.A0A1X7V0L3"/>
<evidence type="ECO:0000256" key="3">
    <source>
        <dbReference type="ARBA" id="ARBA00022525"/>
    </source>
</evidence>
<dbReference type="PANTHER" id="PTHR47333:SF4">
    <property type="entry name" value="EGF-LIKE DOMAIN-CONTAINING PROTEIN"/>
    <property type="match status" value="1"/>
</dbReference>
<feature type="transmembrane region" description="Helical" evidence="15">
    <location>
        <begin position="626"/>
        <end position="644"/>
    </location>
</feature>
<dbReference type="PROSITE" id="PS00010">
    <property type="entry name" value="ASX_HYDROXYL"/>
    <property type="match status" value="6"/>
</dbReference>